<evidence type="ECO:0000313" key="2">
    <source>
        <dbReference type="Proteomes" id="UP000254235"/>
    </source>
</evidence>
<dbReference type="EMBL" id="UGTP01000001">
    <property type="protein sequence ID" value="SUC13122.1"/>
    <property type="molecule type" value="Genomic_DNA"/>
</dbReference>
<sequence>MKNSIERNDILVFNCYLCHVRFLLTCYVCSTKIGEISDISKCFENFVSQALGVLTRIYAAELKMKVFLLLLLLYFPLNSKVAEDHQVDVTLSYESGYISKSLYINGKKEAVYKSKKKKPIRLTKVEKDMQNIFFEQLKYLESWGVIIKYPEVIFEDLCIISDILSNYDKSEIQSFIQTKGDCKTINILKINKYYTYINARVDYVLTLTIVIEKGLLKEFRYEYMPDFSDETVIYRCQYKYDNYGRIIYITTLGKEKNEIRITYASLR</sequence>
<dbReference type="AlphaFoldDB" id="A0A379F3C7"/>
<accession>A0A379F3C7</accession>
<gene>
    <name evidence="1" type="ORF">NCTC13043_01746</name>
</gene>
<dbReference type="GeneID" id="78571406"/>
<protein>
    <submittedName>
        <fullName evidence="1">Uncharacterized protein</fullName>
    </submittedName>
</protein>
<proteinExistence type="predicted"/>
<dbReference type="Proteomes" id="UP000254235">
    <property type="component" value="Unassembled WGS sequence"/>
</dbReference>
<dbReference type="RefSeq" id="WP_245944617.1">
    <property type="nucleotide sequence ID" value="NZ_UGTP01000001.1"/>
</dbReference>
<reference evidence="1 2" key="1">
    <citation type="submission" date="2018-06" db="EMBL/GenBank/DDBJ databases">
        <authorList>
            <consortium name="Pathogen Informatics"/>
            <person name="Doyle S."/>
        </authorList>
    </citation>
    <scope>NUCLEOTIDE SEQUENCE [LARGE SCALE GENOMIC DNA]</scope>
    <source>
        <strain evidence="1 2">NCTC13043</strain>
    </source>
</reference>
<evidence type="ECO:0000313" key="1">
    <source>
        <dbReference type="EMBL" id="SUC13122.1"/>
    </source>
</evidence>
<organism evidence="1 2">
    <name type="scientific">Prevotella pallens</name>
    <dbReference type="NCBI Taxonomy" id="60133"/>
    <lineage>
        <taxon>Bacteria</taxon>
        <taxon>Pseudomonadati</taxon>
        <taxon>Bacteroidota</taxon>
        <taxon>Bacteroidia</taxon>
        <taxon>Bacteroidales</taxon>
        <taxon>Prevotellaceae</taxon>
        <taxon>Prevotella</taxon>
    </lineage>
</organism>
<name>A0A379F3C7_9BACT</name>